<dbReference type="InterPro" id="IPR036291">
    <property type="entry name" value="NAD(P)-bd_dom_sf"/>
</dbReference>
<dbReference type="RefSeq" id="WP_189687311.1">
    <property type="nucleotide sequence ID" value="NZ_BMYK01000006.1"/>
</dbReference>
<dbReference type="Proteomes" id="UP000626210">
    <property type="component" value="Unassembled WGS sequence"/>
</dbReference>
<comment type="caution">
    <text evidence="4">The sequence shown here is derived from an EMBL/GenBank/DDBJ whole genome shotgun (WGS) entry which is preliminary data.</text>
</comment>
<dbReference type="SMART" id="SM00822">
    <property type="entry name" value="PKS_KR"/>
    <property type="match status" value="1"/>
</dbReference>
<protein>
    <submittedName>
        <fullName evidence="4">3-oxoacyl-ACP reductase</fullName>
    </submittedName>
</protein>
<dbReference type="InterPro" id="IPR057326">
    <property type="entry name" value="KR_dom"/>
</dbReference>
<evidence type="ECO:0000259" key="3">
    <source>
        <dbReference type="SMART" id="SM00822"/>
    </source>
</evidence>
<dbReference type="InterPro" id="IPR002347">
    <property type="entry name" value="SDR_fam"/>
</dbReference>
<keyword evidence="2" id="KW-0560">Oxidoreductase</keyword>
<organism evidence="4 5">
    <name type="scientific">Pseudorhodoferax aquiterrae</name>
    <dbReference type="NCBI Taxonomy" id="747304"/>
    <lineage>
        <taxon>Bacteria</taxon>
        <taxon>Pseudomonadati</taxon>
        <taxon>Pseudomonadota</taxon>
        <taxon>Betaproteobacteria</taxon>
        <taxon>Burkholderiales</taxon>
        <taxon>Comamonadaceae</taxon>
    </lineage>
</organism>
<evidence type="ECO:0000256" key="2">
    <source>
        <dbReference type="ARBA" id="ARBA00023002"/>
    </source>
</evidence>
<keyword evidence="5" id="KW-1185">Reference proteome</keyword>
<sequence>MTTTRTDTPIALITGGSRGLGRNAALALARQGTDVVLTYQRNADEAAGAVADIQALGRRAVALQLDVAEVRNFAAFAAALRSALGQTWGRERFDFLVNNAGTGVHTPFADTTEDQFDQMVDIHLKGVFFLTQALLPLIADGGRIVNVSSGLARFALPGYAAYATMKGGVETLTRYLAKELGPRGIRVNVVAPGAIATDFGGGAVRDNAQLHAFVASQTALGRVGQPDDIGPVIAALLAPGTGWINAQRVEASGGMFL</sequence>
<proteinExistence type="inferred from homology"/>
<comment type="similarity">
    <text evidence="1">Belongs to the short-chain dehydrogenases/reductases (SDR) family.</text>
</comment>
<accession>A0ABQ3G131</accession>
<dbReference type="Pfam" id="PF13561">
    <property type="entry name" value="adh_short_C2"/>
    <property type="match status" value="1"/>
</dbReference>
<dbReference type="PANTHER" id="PTHR43639:SF1">
    <property type="entry name" value="SHORT-CHAIN DEHYDROGENASE_REDUCTASE FAMILY PROTEIN"/>
    <property type="match status" value="1"/>
</dbReference>
<feature type="domain" description="Ketoreductase" evidence="3">
    <location>
        <begin position="9"/>
        <end position="198"/>
    </location>
</feature>
<evidence type="ECO:0000313" key="4">
    <source>
        <dbReference type="EMBL" id="GHC82294.1"/>
    </source>
</evidence>
<dbReference type="PRINTS" id="PR00081">
    <property type="entry name" value="GDHRDH"/>
</dbReference>
<evidence type="ECO:0000256" key="1">
    <source>
        <dbReference type="ARBA" id="ARBA00006484"/>
    </source>
</evidence>
<dbReference type="SUPFAM" id="SSF51735">
    <property type="entry name" value="NAD(P)-binding Rossmann-fold domains"/>
    <property type="match status" value="1"/>
</dbReference>
<dbReference type="Gene3D" id="3.40.50.720">
    <property type="entry name" value="NAD(P)-binding Rossmann-like Domain"/>
    <property type="match status" value="1"/>
</dbReference>
<name>A0ABQ3G131_9BURK</name>
<evidence type="ECO:0000313" key="5">
    <source>
        <dbReference type="Proteomes" id="UP000626210"/>
    </source>
</evidence>
<dbReference type="PANTHER" id="PTHR43639">
    <property type="entry name" value="OXIDOREDUCTASE, SHORT-CHAIN DEHYDROGENASE/REDUCTASE FAMILY (AFU_ORTHOLOGUE AFUA_5G02870)"/>
    <property type="match status" value="1"/>
</dbReference>
<dbReference type="EMBL" id="BMYK01000006">
    <property type="protein sequence ID" value="GHC82294.1"/>
    <property type="molecule type" value="Genomic_DNA"/>
</dbReference>
<gene>
    <name evidence="4" type="ORF">GCM10007320_25350</name>
</gene>
<reference evidence="5" key="1">
    <citation type="journal article" date="2019" name="Int. J. Syst. Evol. Microbiol.">
        <title>The Global Catalogue of Microorganisms (GCM) 10K type strain sequencing project: providing services to taxonomists for standard genome sequencing and annotation.</title>
        <authorList>
            <consortium name="The Broad Institute Genomics Platform"/>
            <consortium name="The Broad Institute Genome Sequencing Center for Infectious Disease"/>
            <person name="Wu L."/>
            <person name="Ma J."/>
        </authorList>
    </citation>
    <scope>NUCLEOTIDE SEQUENCE [LARGE SCALE GENOMIC DNA]</scope>
    <source>
        <strain evidence="5">KCTC 23314</strain>
    </source>
</reference>
<dbReference type="PRINTS" id="PR00080">
    <property type="entry name" value="SDRFAMILY"/>
</dbReference>